<keyword evidence="1" id="KW-0472">Membrane</keyword>
<keyword evidence="1" id="KW-1133">Transmembrane helix</keyword>
<proteinExistence type="predicted"/>
<gene>
    <name evidence="2" type="ORF">BUALT_Bualt05G0153200</name>
</gene>
<dbReference type="AlphaFoldDB" id="A0AAV6XNR9"/>
<comment type="caution">
    <text evidence="2">The sequence shown here is derived from an EMBL/GenBank/DDBJ whole genome shotgun (WGS) entry which is preliminary data.</text>
</comment>
<evidence type="ECO:0008006" key="4">
    <source>
        <dbReference type="Google" id="ProtNLM"/>
    </source>
</evidence>
<sequence>MDETGSPQDPPSGHNGYNRLSTFEMENQANTNTIEVSSIMQQHYIHFQQYLASIYHMIDWDCIFRTSFFTIWIVLILVAFFFPVLKKELVDEQLQHEFTLDSLTISKFNASPSQVTGKCDIVLKIANLDDITIYHETSVVSIFLDHELLWVTRTRDFVLGVGNKIAFDVRMNKTTVSVPASFVPTALLESRKTHKVLHFKLKYDGMVREGLDTWHEFKFFCGMSCTGPKSQPDPVNVVHKLGGNGSNPTWNLWSTRGPPPSPSSNSLGCTGNVALQYIQESYL</sequence>
<keyword evidence="3" id="KW-1185">Reference proteome</keyword>
<accession>A0AAV6XNR9</accession>
<name>A0AAV6XNR9_9LAMI</name>
<keyword evidence="1" id="KW-0812">Transmembrane</keyword>
<evidence type="ECO:0000313" key="2">
    <source>
        <dbReference type="EMBL" id="KAG8383135.1"/>
    </source>
</evidence>
<protein>
    <recommendedName>
        <fullName evidence="4">Transmembrane protein</fullName>
    </recommendedName>
</protein>
<evidence type="ECO:0000313" key="3">
    <source>
        <dbReference type="Proteomes" id="UP000826271"/>
    </source>
</evidence>
<organism evidence="2 3">
    <name type="scientific">Buddleja alternifolia</name>
    <dbReference type="NCBI Taxonomy" id="168488"/>
    <lineage>
        <taxon>Eukaryota</taxon>
        <taxon>Viridiplantae</taxon>
        <taxon>Streptophyta</taxon>
        <taxon>Embryophyta</taxon>
        <taxon>Tracheophyta</taxon>
        <taxon>Spermatophyta</taxon>
        <taxon>Magnoliopsida</taxon>
        <taxon>eudicotyledons</taxon>
        <taxon>Gunneridae</taxon>
        <taxon>Pentapetalae</taxon>
        <taxon>asterids</taxon>
        <taxon>lamiids</taxon>
        <taxon>Lamiales</taxon>
        <taxon>Scrophulariaceae</taxon>
        <taxon>Buddlejeae</taxon>
        <taxon>Buddleja</taxon>
    </lineage>
</organism>
<evidence type="ECO:0000256" key="1">
    <source>
        <dbReference type="SAM" id="Phobius"/>
    </source>
</evidence>
<dbReference type="EMBL" id="WHWC01000005">
    <property type="protein sequence ID" value="KAG8383135.1"/>
    <property type="molecule type" value="Genomic_DNA"/>
</dbReference>
<feature type="transmembrane region" description="Helical" evidence="1">
    <location>
        <begin position="63"/>
        <end position="85"/>
    </location>
</feature>
<dbReference type="Proteomes" id="UP000826271">
    <property type="component" value="Unassembled WGS sequence"/>
</dbReference>
<reference evidence="2" key="1">
    <citation type="submission" date="2019-10" db="EMBL/GenBank/DDBJ databases">
        <authorList>
            <person name="Zhang R."/>
            <person name="Pan Y."/>
            <person name="Wang J."/>
            <person name="Ma R."/>
            <person name="Yu S."/>
        </authorList>
    </citation>
    <scope>NUCLEOTIDE SEQUENCE</scope>
    <source>
        <strain evidence="2">LA-IB0</strain>
        <tissue evidence="2">Leaf</tissue>
    </source>
</reference>